<feature type="transmembrane region" description="Helical" evidence="5">
    <location>
        <begin position="75"/>
        <end position="94"/>
    </location>
</feature>
<feature type="transmembrane region" description="Helical" evidence="5">
    <location>
        <begin position="235"/>
        <end position="258"/>
    </location>
</feature>
<dbReference type="InterPro" id="IPR036259">
    <property type="entry name" value="MFS_trans_sf"/>
</dbReference>
<dbReference type="PANTHER" id="PTHR23518:SF2">
    <property type="entry name" value="MAJOR FACILITATOR SUPERFAMILY TRANSPORTER"/>
    <property type="match status" value="1"/>
</dbReference>
<name>A0A0G1WY72_9BACT</name>
<dbReference type="Proteomes" id="UP000034273">
    <property type="component" value="Unassembled WGS sequence"/>
</dbReference>
<feature type="transmembrane region" description="Helical" evidence="5">
    <location>
        <begin position="12"/>
        <end position="33"/>
    </location>
</feature>
<keyword evidence="3 5" id="KW-1133">Transmembrane helix</keyword>
<dbReference type="InterPro" id="IPR005829">
    <property type="entry name" value="Sugar_transporter_CS"/>
</dbReference>
<protein>
    <recommendedName>
        <fullName evidence="6">Major facilitator superfamily (MFS) profile domain-containing protein</fullName>
    </recommendedName>
</protein>
<feature type="domain" description="Major facilitator superfamily (MFS) profile" evidence="6">
    <location>
        <begin position="8"/>
        <end position="382"/>
    </location>
</feature>
<keyword evidence="4 5" id="KW-0472">Membrane</keyword>
<accession>A0A0G1WY72</accession>
<evidence type="ECO:0000259" key="6">
    <source>
        <dbReference type="PROSITE" id="PS50850"/>
    </source>
</evidence>
<organism evidence="7 8">
    <name type="scientific">Candidatus Kaiserbacteria bacterium GW2011_GWA2_52_12</name>
    <dbReference type="NCBI Taxonomy" id="1618671"/>
    <lineage>
        <taxon>Bacteria</taxon>
        <taxon>Candidatus Kaiseribacteriota</taxon>
    </lineage>
</organism>
<keyword evidence="2 5" id="KW-0812">Transmembrane</keyword>
<gene>
    <name evidence="7" type="ORF">UY67_C0016G0020</name>
</gene>
<feature type="transmembrane region" description="Helical" evidence="5">
    <location>
        <begin position="270"/>
        <end position="288"/>
    </location>
</feature>
<feature type="transmembrane region" description="Helical" evidence="5">
    <location>
        <begin position="332"/>
        <end position="351"/>
    </location>
</feature>
<evidence type="ECO:0000256" key="2">
    <source>
        <dbReference type="ARBA" id="ARBA00022692"/>
    </source>
</evidence>
<comment type="caution">
    <text evidence="7">The sequence shown here is derived from an EMBL/GenBank/DDBJ whole genome shotgun (WGS) entry which is preliminary data.</text>
</comment>
<dbReference type="AlphaFoldDB" id="A0A0G1WY72"/>
<dbReference type="CDD" id="cd17370">
    <property type="entry name" value="MFS_MJ1317_like"/>
    <property type="match status" value="1"/>
</dbReference>
<evidence type="ECO:0000313" key="8">
    <source>
        <dbReference type="Proteomes" id="UP000034273"/>
    </source>
</evidence>
<evidence type="ECO:0000256" key="1">
    <source>
        <dbReference type="ARBA" id="ARBA00004141"/>
    </source>
</evidence>
<sequence length="383" mass="42507">MNNDSKKTLRIFGWASFLNDFGSDIIFPLWPIFLTSVMGANMEILGFIDGLGDAVVSISQAISGYIADKTRKRKIFVWVGYIFAGISRIGYALAPTWHFIIPFRILDRAGKMRGAPRDAIIADISTDENRGRNFGYVRTMDNLGAVCGVLFTIFFFSRLGYQNLFLIAGIPSLIGAFLVFRSIKEHVGSDRKIFKGITFKDFHRDLKLYLLLSTIFALSSFSYSFLLVYAQQFGFAVVALPVLYLLYSAIASLVSLPFGKLADKIHRKPVLILSFVFWLLACGVFIYFHNFVGIVIAFILYGLHLGAIDPVQRALVSELAVPELRASTLGSFQMTVGLAALPASLIAGVLWDKVSIAAPFYFSALLTVVAILILLFVREKKNA</sequence>
<dbReference type="SUPFAM" id="SSF103473">
    <property type="entry name" value="MFS general substrate transporter"/>
    <property type="match status" value="1"/>
</dbReference>
<dbReference type="PROSITE" id="PS50850">
    <property type="entry name" value="MFS"/>
    <property type="match status" value="1"/>
</dbReference>
<feature type="transmembrane region" description="Helical" evidence="5">
    <location>
        <begin position="294"/>
        <end position="311"/>
    </location>
</feature>
<dbReference type="InterPro" id="IPR020846">
    <property type="entry name" value="MFS_dom"/>
</dbReference>
<feature type="transmembrane region" description="Helical" evidence="5">
    <location>
        <begin position="357"/>
        <end position="377"/>
    </location>
</feature>
<feature type="transmembrane region" description="Helical" evidence="5">
    <location>
        <begin position="208"/>
        <end position="229"/>
    </location>
</feature>
<dbReference type="GO" id="GO:0016020">
    <property type="term" value="C:membrane"/>
    <property type="evidence" value="ECO:0007669"/>
    <property type="project" value="UniProtKB-SubCell"/>
</dbReference>
<reference evidence="7 8" key="1">
    <citation type="journal article" date="2015" name="Nature">
        <title>rRNA introns, odd ribosomes, and small enigmatic genomes across a large radiation of phyla.</title>
        <authorList>
            <person name="Brown C.T."/>
            <person name="Hug L.A."/>
            <person name="Thomas B.C."/>
            <person name="Sharon I."/>
            <person name="Castelle C.J."/>
            <person name="Singh A."/>
            <person name="Wilkins M.J."/>
            <person name="Williams K.H."/>
            <person name="Banfield J.F."/>
        </authorList>
    </citation>
    <scope>NUCLEOTIDE SEQUENCE [LARGE SCALE GENOMIC DNA]</scope>
</reference>
<evidence type="ECO:0000256" key="4">
    <source>
        <dbReference type="ARBA" id="ARBA00023136"/>
    </source>
</evidence>
<dbReference type="Gene3D" id="1.20.1250.20">
    <property type="entry name" value="MFS general substrate transporter like domains"/>
    <property type="match status" value="2"/>
</dbReference>
<dbReference type="STRING" id="1618671.UY67_C0016G0020"/>
<feature type="transmembrane region" description="Helical" evidence="5">
    <location>
        <begin position="163"/>
        <end position="183"/>
    </location>
</feature>
<evidence type="ECO:0000313" key="7">
    <source>
        <dbReference type="EMBL" id="KKW23833.1"/>
    </source>
</evidence>
<dbReference type="EMBL" id="LCQW01000016">
    <property type="protein sequence ID" value="KKW23833.1"/>
    <property type="molecule type" value="Genomic_DNA"/>
</dbReference>
<evidence type="ECO:0000256" key="5">
    <source>
        <dbReference type="SAM" id="Phobius"/>
    </source>
</evidence>
<comment type="subcellular location">
    <subcellularLocation>
        <location evidence="1">Membrane</location>
        <topology evidence="1">Multi-pass membrane protein</topology>
    </subcellularLocation>
</comment>
<dbReference type="InterPro" id="IPR011701">
    <property type="entry name" value="MFS"/>
</dbReference>
<evidence type="ECO:0000256" key="3">
    <source>
        <dbReference type="ARBA" id="ARBA00022989"/>
    </source>
</evidence>
<dbReference type="PANTHER" id="PTHR23518">
    <property type="entry name" value="C-METHYLTRANSFERASE"/>
    <property type="match status" value="1"/>
</dbReference>
<proteinExistence type="predicted"/>
<dbReference type="GO" id="GO:0022857">
    <property type="term" value="F:transmembrane transporter activity"/>
    <property type="evidence" value="ECO:0007669"/>
    <property type="project" value="InterPro"/>
</dbReference>
<dbReference type="PROSITE" id="PS00217">
    <property type="entry name" value="SUGAR_TRANSPORT_2"/>
    <property type="match status" value="1"/>
</dbReference>
<dbReference type="Pfam" id="PF07690">
    <property type="entry name" value="MFS_1"/>
    <property type="match status" value="1"/>
</dbReference>